<sequence length="298" mass="33011">MRWNIDDVPIYLAIIDHKGVSAAAQVLGTSKSTVSKALSRLEEALGVRLIERNSRNLRITSEGEVFYRHASLIMEQVRETDAVMAGMTSEPRGKLVVALPMAFAREIVAPHLGHFHTLYPEVDVEIIITSRPVDIIRNQIDLAVVVGALNDSELVAKTLYESRLLWVTSPEYAARHDLGHSAEALLSHVHICEQRYGIPHFQIKLEGSKASLDLSKGVMHVNDPLSVREAVINGCGVTMLPGQYCKRNLADGSLVEVFQHISIETITAKLSAIYPGRRLLPSKTRAFLDFLSDICEQL</sequence>
<comment type="caution">
    <text evidence="6">The sequence shown here is derived from an EMBL/GenBank/DDBJ whole genome shotgun (WGS) entry which is preliminary data.</text>
</comment>
<keyword evidence="2" id="KW-0805">Transcription regulation</keyword>
<dbReference type="InterPro" id="IPR000847">
    <property type="entry name" value="LysR_HTH_N"/>
</dbReference>
<dbReference type="InterPro" id="IPR036390">
    <property type="entry name" value="WH_DNA-bd_sf"/>
</dbReference>
<evidence type="ECO:0000313" key="7">
    <source>
        <dbReference type="Proteomes" id="UP000028252"/>
    </source>
</evidence>
<dbReference type="OrthoDB" id="9815676at2"/>
<dbReference type="Pfam" id="PF00126">
    <property type="entry name" value="HTH_1"/>
    <property type="match status" value="1"/>
</dbReference>
<dbReference type="SUPFAM" id="SSF53850">
    <property type="entry name" value="Periplasmic binding protein-like II"/>
    <property type="match status" value="1"/>
</dbReference>
<dbReference type="PATRIC" id="fig|1232683.4.peg.1372"/>
<dbReference type="PANTHER" id="PTHR30537">
    <property type="entry name" value="HTH-TYPE TRANSCRIPTIONAL REGULATOR"/>
    <property type="match status" value="1"/>
</dbReference>
<dbReference type="InterPro" id="IPR005119">
    <property type="entry name" value="LysR_subst-bd"/>
</dbReference>
<dbReference type="GO" id="GO:0043565">
    <property type="term" value="F:sequence-specific DNA binding"/>
    <property type="evidence" value="ECO:0007669"/>
    <property type="project" value="TreeGrafter"/>
</dbReference>
<dbReference type="SUPFAM" id="SSF46785">
    <property type="entry name" value="Winged helix' DNA-binding domain"/>
    <property type="match status" value="1"/>
</dbReference>
<dbReference type="PROSITE" id="PS50931">
    <property type="entry name" value="HTH_LYSR"/>
    <property type="match status" value="1"/>
</dbReference>
<evidence type="ECO:0000259" key="5">
    <source>
        <dbReference type="PROSITE" id="PS50931"/>
    </source>
</evidence>
<dbReference type="GO" id="GO:0003700">
    <property type="term" value="F:DNA-binding transcription factor activity"/>
    <property type="evidence" value="ECO:0007669"/>
    <property type="project" value="InterPro"/>
</dbReference>
<dbReference type="Gene3D" id="3.40.190.290">
    <property type="match status" value="1"/>
</dbReference>
<dbReference type="AlphaFoldDB" id="A0A081G042"/>
<comment type="similarity">
    <text evidence="1">Belongs to the LysR transcriptional regulatory family.</text>
</comment>
<dbReference type="RefSeq" id="WP_036185552.1">
    <property type="nucleotide sequence ID" value="NZ_JMQN01000018.1"/>
</dbReference>
<protein>
    <submittedName>
        <fullName evidence="6">Transcriptional regulator, LysR family</fullName>
    </submittedName>
</protein>
<evidence type="ECO:0000256" key="2">
    <source>
        <dbReference type="ARBA" id="ARBA00023015"/>
    </source>
</evidence>
<evidence type="ECO:0000256" key="4">
    <source>
        <dbReference type="ARBA" id="ARBA00023163"/>
    </source>
</evidence>
<dbReference type="Gene3D" id="1.10.10.10">
    <property type="entry name" value="Winged helix-like DNA-binding domain superfamily/Winged helix DNA-binding domain"/>
    <property type="match status" value="1"/>
</dbReference>
<accession>A0A081G042</accession>
<dbReference type="PANTHER" id="PTHR30537:SF68">
    <property type="entry name" value="TRANSCRIPTIONAL REGULATOR-RELATED"/>
    <property type="match status" value="1"/>
</dbReference>
<dbReference type="InterPro" id="IPR036388">
    <property type="entry name" value="WH-like_DNA-bd_sf"/>
</dbReference>
<evidence type="ECO:0000256" key="1">
    <source>
        <dbReference type="ARBA" id="ARBA00009437"/>
    </source>
</evidence>
<dbReference type="FunFam" id="1.10.10.10:FF:000001">
    <property type="entry name" value="LysR family transcriptional regulator"/>
    <property type="match status" value="1"/>
</dbReference>
<dbReference type="EMBL" id="JMQN01000018">
    <property type="protein sequence ID" value="KEA64147.1"/>
    <property type="molecule type" value="Genomic_DNA"/>
</dbReference>
<dbReference type="STRING" id="1232683.ADIMK_1393"/>
<dbReference type="Proteomes" id="UP000028252">
    <property type="component" value="Unassembled WGS sequence"/>
</dbReference>
<keyword evidence="3" id="KW-0238">DNA-binding</keyword>
<organism evidence="6 7">
    <name type="scientific">Marinobacterium lacunae</name>
    <dbReference type="NCBI Taxonomy" id="1232683"/>
    <lineage>
        <taxon>Bacteria</taxon>
        <taxon>Pseudomonadati</taxon>
        <taxon>Pseudomonadota</taxon>
        <taxon>Gammaproteobacteria</taxon>
        <taxon>Oceanospirillales</taxon>
        <taxon>Oceanospirillaceae</taxon>
        <taxon>Marinobacterium</taxon>
    </lineage>
</organism>
<keyword evidence="7" id="KW-1185">Reference proteome</keyword>
<proteinExistence type="inferred from homology"/>
<evidence type="ECO:0000256" key="3">
    <source>
        <dbReference type="ARBA" id="ARBA00023125"/>
    </source>
</evidence>
<feature type="domain" description="HTH lysR-type" evidence="5">
    <location>
        <begin position="3"/>
        <end position="60"/>
    </location>
</feature>
<name>A0A081G042_9GAMM</name>
<dbReference type="eggNOG" id="COG0583">
    <property type="taxonomic scope" value="Bacteria"/>
</dbReference>
<dbReference type="Pfam" id="PF03466">
    <property type="entry name" value="LysR_substrate"/>
    <property type="match status" value="1"/>
</dbReference>
<keyword evidence="4" id="KW-0804">Transcription</keyword>
<dbReference type="CDD" id="cd08422">
    <property type="entry name" value="PBP2_CrgA_like"/>
    <property type="match status" value="1"/>
</dbReference>
<gene>
    <name evidence="6" type="ORF">ADIMK_1393</name>
</gene>
<evidence type="ECO:0000313" key="6">
    <source>
        <dbReference type="EMBL" id="KEA64147.1"/>
    </source>
</evidence>
<dbReference type="InterPro" id="IPR058163">
    <property type="entry name" value="LysR-type_TF_proteobact-type"/>
</dbReference>
<reference evidence="6 7" key="1">
    <citation type="submission" date="2014-04" db="EMBL/GenBank/DDBJ databases">
        <title>Marinobacterium kochiensis sp. nov., isolated from sediment sample collected from Kochi backwaters in Kerala, India.</title>
        <authorList>
            <person name="Singh A."/>
            <person name="Pinnaka A.K."/>
        </authorList>
    </citation>
    <scope>NUCLEOTIDE SEQUENCE [LARGE SCALE GENOMIC DNA]</scope>
    <source>
        <strain evidence="6 7">AK27</strain>
    </source>
</reference>
<dbReference type="GO" id="GO:0006351">
    <property type="term" value="P:DNA-templated transcription"/>
    <property type="evidence" value="ECO:0007669"/>
    <property type="project" value="TreeGrafter"/>
</dbReference>